<feature type="compositionally biased region" description="Basic and acidic residues" evidence="1">
    <location>
        <begin position="15"/>
        <end position="28"/>
    </location>
</feature>
<evidence type="ECO:0000256" key="1">
    <source>
        <dbReference type="SAM" id="MobiDB-lite"/>
    </source>
</evidence>
<sequence length="59" mass="6801">MVLPTLRLQRGRPRQRPDVVLDDRDEHRRRAAQQVGVESYPPTKIDAIVFSADSDQDKT</sequence>
<dbReference type="EMBL" id="BOOJ01000085">
    <property type="protein sequence ID" value="GIH97472.1"/>
    <property type="molecule type" value="Genomic_DNA"/>
</dbReference>
<reference evidence="2 3" key="1">
    <citation type="submission" date="2021-01" db="EMBL/GenBank/DDBJ databases">
        <title>Whole genome shotgun sequence of Planobispora siamensis NBRC 107568.</title>
        <authorList>
            <person name="Komaki H."/>
            <person name="Tamura T."/>
        </authorList>
    </citation>
    <scope>NUCLEOTIDE SEQUENCE [LARGE SCALE GENOMIC DNA]</scope>
    <source>
        <strain evidence="2 3">NBRC 107568</strain>
    </source>
</reference>
<organism evidence="2 3">
    <name type="scientific">Planobispora siamensis</name>
    <dbReference type="NCBI Taxonomy" id="936338"/>
    <lineage>
        <taxon>Bacteria</taxon>
        <taxon>Bacillati</taxon>
        <taxon>Actinomycetota</taxon>
        <taxon>Actinomycetes</taxon>
        <taxon>Streptosporangiales</taxon>
        <taxon>Streptosporangiaceae</taxon>
        <taxon>Planobispora</taxon>
    </lineage>
</organism>
<proteinExistence type="predicted"/>
<dbReference type="Proteomes" id="UP000619788">
    <property type="component" value="Unassembled WGS sequence"/>
</dbReference>
<protein>
    <submittedName>
        <fullName evidence="2">Uncharacterized protein</fullName>
    </submittedName>
</protein>
<comment type="caution">
    <text evidence="2">The sequence shown here is derived from an EMBL/GenBank/DDBJ whole genome shotgun (WGS) entry which is preliminary data.</text>
</comment>
<feature type="region of interest" description="Disordered" evidence="1">
    <location>
        <begin position="1"/>
        <end position="36"/>
    </location>
</feature>
<evidence type="ECO:0000313" key="3">
    <source>
        <dbReference type="Proteomes" id="UP000619788"/>
    </source>
</evidence>
<keyword evidence="3" id="KW-1185">Reference proteome</keyword>
<accession>A0A8J3WQY5</accession>
<name>A0A8J3WQY5_9ACTN</name>
<dbReference type="AlphaFoldDB" id="A0A8J3WQY5"/>
<gene>
    <name evidence="2" type="ORF">Psi01_81020</name>
</gene>
<evidence type="ECO:0000313" key="2">
    <source>
        <dbReference type="EMBL" id="GIH97472.1"/>
    </source>
</evidence>